<dbReference type="NCBIfam" id="TIGR02265">
    <property type="entry name" value="Mxa_TIGR02265"/>
    <property type="match status" value="1"/>
</dbReference>
<evidence type="ECO:0000313" key="1">
    <source>
        <dbReference type="EMBL" id="KFA87350.1"/>
    </source>
</evidence>
<dbReference type="AlphaFoldDB" id="A0A084SFW5"/>
<dbReference type="Proteomes" id="UP000028547">
    <property type="component" value="Unassembled WGS sequence"/>
</dbReference>
<dbReference type="EMBL" id="JPMI01000378">
    <property type="protein sequence ID" value="KFA87350.1"/>
    <property type="molecule type" value="Genomic_DNA"/>
</dbReference>
<gene>
    <name evidence="1" type="ORF">Q664_47485</name>
</gene>
<protein>
    <recommendedName>
        <fullName evidence="3">TIGR02265 family protein</fullName>
    </recommendedName>
</protein>
<sequence length="195" mass="21666">MDSSDALQLRIRAATEKDVLLGMFFDSSMENLQRLLGPTEAETVRREVFGSRNIVSFFRYPVADLLKLVDLGVKRNKTSARSYDDSIAEFGRAAVNYFFDSQAGKMMSFLSGDEPHRLMASSPAAYKAVSAFGERAYERVGPRSGKLICHGEFLGPAWTQGVVEQALLKAAKVHARVRVEVKNPSGSDFIVHVEW</sequence>
<evidence type="ECO:0000313" key="2">
    <source>
        <dbReference type="Proteomes" id="UP000028547"/>
    </source>
</evidence>
<organism evidence="1 2">
    <name type="scientific">Archangium violaceum Cb vi76</name>
    <dbReference type="NCBI Taxonomy" id="1406225"/>
    <lineage>
        <taxon>Bacteria</taxon>
        <taxon>Pseudomonadati</taxon>
        <taxon>Myxococcota</taxon>
        <taxon>Myxococcia</taxon>
        <taxon>Myxococcales</taxon>
        <taxon>Cystobacterineae</taxon>
        <taxon>Archangiaceae</taxon>
        <taxon>Archangium</taxon>
    </lineage>
</organism>
<comment type="caution">
    <text evidence="1">The sequence shown here is derived from an EMBL/GenBank/DDBJ whole genome shotgun (WGS) entry which is preliminary data.</text>
</comment>
<accession>A0A084SFW5</accession>
<dbReference type="Pfam" id="PF09536">
    <property type="entry name" value="DUF2378"/>
    <property type="match status" value="1"/>
</dbReference>
<dbReference type="RefSeq" id="WP_043412195.1">
    <property type="nucleotide sequence ID" value="NZ_JPMI01000378.1"/>
</dbReference>
<evidence type="ECO:0008006" key="3">
    <source>
        <dbReference type="Google" id="ProtNLM"/>
    </source>
</evidence>
<dbReference type="InterPro" id="IPR011751">
    <property type="entry name" value="Mxa_paralog_2265"/>
</dbReference>
<name>A0A084SFW5_9BACT</name>
<proteinExistence type="predicted"/>
<reference evidence="1 2" key="1">
    <citation type="submission" date="2014-07" db="EMBL/GenBank/DDBJ databases">
        <title>Draft Genome Sequence of Gephyronic Acid Producer, Cystobacter violaceus Strain Cb vi76.</title>
        <authorList>
            <person name="Stevens D.C."/>
            <person name="Young J."/>
            <person name="Carmichael R."/>
            <person name="Tan J."/>
            <person name="Taylor R.E."/>
        </authorList>
    </citation>
    <scope>NUCLEOTIDE SEQUENCE [LARGE SCALE GENOMIC DNA]</scope>
    <source>
        <strain evidence="1 2">Cb vi76</strain>
    </source>
</reference>